<dbReference type="EC" id="3.4.21.89" evidence="3 8"/>
<evidence type="ECO:0000256" key="6">
    <source>
        <dbReference type="ARBA" id="ARBA00022801"/>
    </source>
</evidence>
<reference evidence="12" key="1">
    <citation type="journal article" date="2019" name="Int. J. Syst. Evol. Microbiol.">
        <title>The Global Catalogue of Microorganisms (GCM) 10K type strain sequencing project: providing services to taxonomists for standard genome sequencing and annotation.</title>
        <authorList>
            <consortium name="The Broad Institute Genomics Platform"/>
            <consortium name="The Broad Institute Genome Sequencing Center for Infectious Disease"/>
            <person name="Wu L."/>
            <person name="Ma J."/>
        </authorList>
    </citation>
    <scope>NUCLEOTIDE SEQUENCE [LARGE SCALE GENOMIC DNA]</scope>
    <source>
        <strain evidence="12">NBRC 3267</strain>
    </source>
</reference>
<evidence type="ECO:0000256" key="8">
    <source>
        <dbReference type="RuleBase" id="RU003993"/>
    </source>
</evidence>
<evidence type="ECO:0000256" key="4">
    <source>
        <dbReference type="ARBA" id="ARBA00019232"/>
    </source>
</evidence>
<dbReference type="AlphaFoldDB" id="A0AAV5NG01"/>
<keyword evidence="8" id="KW-0472">Membrane</keyword>
<evidence type="ECO:0000256" key="3">
    <source>
        <dbReference type="ARBA" id="ARBA00013208"/>
    </source>
</evidence>
<dbReference type="PROSITE" id="PS00761">
    <property type="entry name" value="SPASE_I_3"/>
    <property type="match status" value="1"/>
</dbReference>
<dbReference type="Pfam" id="PF10502">
    <property type="entry name" value="Peptidase_S26"/>
    <property type="match status" value="1"/>
</dbReference>
<dbReference type="CDD" id="cd06530">
    <property type="entry name" value="S26_SPase_I"/>
    <property type="match status" value="1"/>
</dbReference>
<dbReference type="NCBIfam" id="TIGR02227">
    <property type="entry name" value="sigpep_I_bact"/>
    <property type="match status" value="1"/>
</dbReference>
<organism evidence="11 12">
    <name type="scientific">Gluconobacter cerinus</name>
    <dbReference type="NCBI Taxonomy" id="38307"/>
    <lineage>
        <taxon>Bacteria</taxon>
        <taxon>Pseudomonadati</taxon>
        <taxon>Pseudomonadota</taxon>
        <taxon>Alphaproteobacteria</taxon>
        <taxon>Acetobacterales</taxon>
        <taxon>Acetobacteraceae</taxon>
        <taxon>Gluconobacter</taxon>
    </lineage>
</organism>
<evidence type="ECO:0000256" key="1">
    <source>
        <dbReference type="ARBA" id="ARBA00000677"/>
    </source>
</evidence>
<comment type="caution">
    <text evidence="9">Lacks conserved residue(s) required for the propagation of feature annotation.</text>
</comment>
<evidence type="ECO:0000256" key="7">
    <source>
        <dbReference type="PIRSR" id="PIRSR600223-1"/>
    </source>
</evidence>
<dbReference type="GO" id="GO:0016020">
    <property type="term" value="C:membrane"/>
    <property type="evidence" value="ECO:0007669"/>
    <property type="project" value="UniProtKB-SubCell"/>
</dbReference>
<feature type="active site" evidence="7">
    <location>
        <position position="111"/>
    </location>
</feature>
<name>A0AAV5NG01_9PROT</name>
<evidence type="ECO:0000313" key="11">
    <source>
        <dbReference type="EMBL" id="GLQ63216.1"/>
    </source>
</evidence>
<proteinExistence type="inferred from homology"/>
<keyword evidence="12" id="KW-1185">Reference proteome</keyword>
<protein>
    <recommendedName>
        <fullName evidence="4 8">Signal peptidase I</fullName>
        <ecNumber evidence="3 8">3.4.21.89</ecNumber>
    </recommendedName>
</protein>
<keyword evidence="8" id="KW-1133">Transmembrane helix</keyword>
<feature type="active site" evidence="7">
    <location>
        <position position="47"/>
    </location>
</feature>
<evidence type="ECO:0000256" key="5">
    <source>
        <dbReference type="ARBA" id="ARBA00022670"/>
    </source>
</evidence>
<comment type="similarity">
    <text evidence="2 9">Belongs to the peptidase S26 family.</text>
</comment>
<dbReference type="PROSITE" id="PS00501">
    <property type="entry name" value="SPASE_I_1"/>
    <property type="match status" value="1"/>
</dbReference>
<dbReference type="InterPro" id="IPR019757">
    <property type="entry name" value="Pept_S26A_signal_pept_1_Lys-AS"/>
</dbReference>
<dbReference type="InterPro" id="IPR019758">
    <property type="entry name" value="Pept_S26A_signal_pept_1_CS"/>
</dbReference>
<comment type="caution">
    <text evidence="11">The sequence shown here is derived from an EMBL/GenBank/DDBJ whole genome shotgun (WGS) entry which is preliminary data.</text>
</comment>
<evidence type="ECO:0000313" key="12">
    <source>
        <dbReference type="Proteomes" id="UP001156614"/>
    </source>
</evidence>
<dbReference type="EMBL" id="BSNU01000003">
    <property type="protein sequence ID" value="GLQ63216.1"/>
    <property type="molecule type" value="Genomic_DNA"/>
</dbReference>
<sequence length="243" mass="26772">MALSDLGETAMKHLQIFRKLLPALPPLLGVLFIHTALGAAYIVPSASMQPTLKIGDEIIVSAPSYGLSTASLPFGYAFARTTQKRLFEHLPHRGDIAVFRAPANLHETWVKRVIGLPGDRIALMDGRILLNGKILPWRDKGPDQEEDSRGHTYSAERYEETLPDGIHHDIVKLTTHGPLDSVPEFTVPADRLFVMGDNRDNSADSRVSVAEGGVGLLPIWNLQGRAITVLFSWKSIKRILVSI</sequence>
<dbReference type="GO" id="GO:0009003">
    <property type="term" value="F:signal peptidase activity"/>
    <property type="evidence" value="ECO:0007669"/>
    <property type="project" value="UniProtKB-EC"/>
</dbReference>
<evidence type="ECO:0000256" key="2">
    <source>
        <dbReference type="ARBA" id="ARBA00009370"/>
    </source>
</evidence>
<dbReference type="PROSITE" id="PS00760">
    <property type="entry name" value="SPASE_I_2"/>
    <property type="match status" value="1"/>
</dbReference>
<feature type="domain" description="Peptidase S26" evidence="10">
    <location>
        <begin position="24"/>
        <end position="230"/>
    </location>
</feature>
<dbReference type="InterPro" id="IPR019533">
    <property type="entry name" value="Peptidase_S26"/>
</dbReference>
<feature type="transmembrane region" description="Helical" evidence="8">
    <location>
        <begin position="58"/>
        <end position="79"/>
    </location>
</feature>
<dbReference type="SUPFAM" id="SSF51306">
    <property type="entry name" value="LexA/Signal peptidase"/>
    <property type="match status" value="1"/>
</dbReference>
<feature type="transmembrane region" description="Helical" evidence="8">
    <location>
        <begin position="20"/>
        <end position="43"/>
    </location>
</feature>
<comment type="catalytic activity">
    <reaction evidence="1 8">
        <text>Cleavage of hydrophobic, N-terminal signal or leader sequences from secreted and periplasmic proteins.</text>
        <dbReference type="EC" id="3.4.21.89"/>
    </reaction>
</comment>
<keyword evidence="6 8" id="KW-0378">Hydrolase</keyword>
<dbReference type="PANTHER" id="PTHR43390">
    <property type="entry name" value="SIGNAL PEPTIDASE I"/>
    <property type="match status" value="1"/>
</dbReference>
<dbReference type="PRINTS" id="PR00727">
    <property type="entry name" value="LEADERPTASE"/>
</dbReference>
<keyword evidence="5 8" id="KW-0645">Protease</keyword>
<dbReference type="GO" id="GO:0004252">
    <property type="term" value="F:serine-type endopeptidase activity"/>
    <property type="evidence" value="ECO:0007669"/>
    <property type="project" value="InterPro"/>
</dbReference>
<dbReference type="GO" id="GO:0006465">
    <property type="term" value="P:signal peptide processing"/>
    <property type="evidence" value="ECO:0007669"/>
    <property type="project" value="InterPro"/>
</dbReference>
<dbReference type="Proteomes" id="UP001156614">
    <property type="component" value="Unassembled WGS sequence"/>
</dbReference>
<dbReference type="InterPro" id="IPR000223">
    <property type="entry name" value="Pept_S26A_signal_pept_1"/>
</dbReference>
<gene>
    <name evidence="11" type="primary">sipS</name>
    <name evidence="11" type="ORF">GCM10007867_20610</name>
</gene>
<dbReference type="Gene3D" id="2.10.109.10">
    <property type="entry name" value="Umud Fragment, subunit A"/>
    <property type="match status" value="1"/>
</dbReference>
<dbReference type="InterPro" id="IPR036286">
    <property type="entry name" value="LexA/Signal_pep-like_sf"/>
</dbReference>
<dbReference type="InterPro" id="IPR019756">
    <property type="entry name" value="Pept_S26A_signal_pept_1_Ser-AS"/>
</dbReference>
<keyword evidence="8" id="KW-0812">Transmembrane</keyword>
<accession>A0AAV5NG01</accession>
<evidence type="ECO:0000256" key="9">
    <source>
        <dbReference type="RuleBase" id="RU362042"/>
    </source>
</evidence>
<evidence type="ECO:0000259" key="10">
    <source>
        <dbReference type="Pfam" id="PF10502"/>
    </source>
</evidence>
<dbReference type="PANTHER" id="PTHR43390:SF1">
    <property type="entry name" value="CHLOROPLAST PROCESSING PEPTIDASE"/>
    <property type="match status" value="1"/>
</dbReference>
<comment type="subcellular location">
    <subcellularLocation>
        <location evidence="9">Membrane</location>
        <topology evidence="9">Single-pass type II membrane protein</topology>
    </subcellularLocation>
</comment>